<gene>
    <name evidence="1" type="ORF">F3059_05085</name>
</gene>
<dbReference type="Proteomes" id="UP000435357">
    <property type="component" value="Unassembled WGS sequence"/>
</dbReference>
<dbReference type="RefSeq" id="WP_151167050.1">
    <property type="nucleotide sequence ID" value="NZ_WACR01000004.1"/>
</dbReference>
<comment type="caution">
    <text evidence="1">The sequence shown here is derived from an EMBL/GenBank/DDBJ whole genome shotgun (WGS) entry which is preliminary data.</text>
</comment>
<name>A0A6N6M7L0_9FLAO</name>
<sequence>MMKNLSIIFAVLTIGFTSCTDVVDLDIDEKEDALVVDGRVLTSDSVQTIRLSRTTDYFNPQFPDYEAEKNATIRFYENETYIGNFVFNDSTNRFEIAHPAFVGNSYHIEIETESGESYRSEPETIREVSDVDSIYYKKEQLTDFFDSTYSVYINAQELPGEGDNYQWKVYLNGAYQNQPDDLTFFNDDFVDDEYIEEALMYVLDEDEFNQRANANNEVEVYIEQLGITPSYYDFLFQLSQQSSSGGPFAAPPAQIVGNIIKENTDGQRALGYFYAADIDVSDTIAIRK</sequence>
<evidence type="ECO:0000313" key="2">
    <source>
        <dbReference type="Proteomes" id="UP000435357"/>
    </source>
</evidence>
<dbReference type="EMBL" id="WACR01000004">
    <property type="protein sequence ID" value="KAB1064731.1"/>
    <property type="molecule type" value="Genomic_DNA"/>
</dbReference>
<keyword evidence="2" id="KW-1185">Reference proteome</keyword>
<dbReference type="Pfam" id="PF14054">
    <property type="entry name" value="DUF4249"/>
    <property type="match status" value="1"/>
</dbReference>
<evidence type="ECO:0000313" key="1">
    <source>
        <dbReference type="EMBL" id="KAB1064731.1"/>
    </source>
</evidence>
<protein>
    <submittedName>
        <fullName evidence="1">DUF4249 domain-containing protein</fullName>
    </submittedName>
</protein>
<dbReference type="InterPro" id="IPR025345">
    <property type="entry name" value="DUF4249"/>
</dbReference>
<proteinExistence type="predicted"/>
<dbReference type="PROSITE" id="PS51257">
    <property type="entry name" value="PROKAR_LIPOPROTEIN"/>
    <property type="match status" value="1"/>
</dbReference>
<reference evidence="1 2" key="1">
    <citation type="submission" date="2019-09" db="EMBL/GenBank/DDBJ databases">
        <title>Genomes of Cryomorphaceae.</title>
        <authorList>
            <person name="Bowman J.P."/>
        </authorList>
    </citation>
    <scope>NUCLEOTIDE SEQUENCE [LARGE SCALE GENOMIC DNA]</scope>
    <source>
        <strain evidence="1 2">KCTC 52047</strain>
    </source>
</reference>
<dbReference type="AlphaFoldDB" id="A0A6N6M7L0"/>
<accession>A0A6N6M7L0</accession>
<organism evidence="1 2">
    <name type="scientific">Salibacter halophilus</name>
    <dbReference type="NCBI Taxonomy" id="1803916"/>
    <lineage>
        <taxon>Bacteria</taxon>
        <taxon>Pseudomonadati</taxon>
        <taxon>Bacteroidota</taxon>
        <taxon>Flavobacteriia</taxon>
        <taxon>Flavobacteriales</taxon>
        <taxon>Salibacteraceae</taxon>
        <taxon>Salibacter</taxon>
    </lineage>
</organism>
<dbReference type="OrthoDB" id="1430047at2"/>